<feature type="compositionally biased region" description="Low complexity" evidence="1">
    <location>
        <begin position="72"/>
        <end position="96"/>
    </location>
</feature>
<feature type="transmembrane region" description="Helical" evidence="2">
    <location>
        <begin position="221"/>
        <end position="243"/>
    </location>
</feature>
<dbReference type="OrthoDB" id="8138583at2"/>
<evidence type="ECO:0000313" key="5">
    <source>
        <dbReference type="Proteomes" id="UP000008809"/>
    </source>
</evidence>
<reference evidence="4 5" key="1">
    <citation type="submission" date="2006-01" db="EMBL/GenBank/DDBJ databases">
        <title>Complete sequence of Rhodopseudomonas palustris HaA2.</title>
        <authorList>
            <consortium name="US DOE Joint Genome Institute"/>
            <person name="Copeland A."/>
            <person name="Lucas S."/>
            <person name="Lapidus A."/>
            <person name="Barry K."/>
            <person name="Detter J.C."/>
            <person name="Glavina T."/>
            <person name="Hammon N."/>
            <person name="Israni S."/>
            <person name="Pitluck S."/>
            <person name="Chain P."/>
            <person name="Malfatti S."/>
            <person name="Shin M."/>
            <person name="Vergez L."/>
            <person name="Schmutz J."/>
            <person name="Larimer F."/>
            <person name="Land M."/>
            <person name="Hauser L."/>
            <person name="Pelletier D.A."/>
            <person name="Kyrpides N."/>
            <person name="Anderson I."/>
            <person name="Oda Y."/>
            <person name="Harwood C.S."/>
            <person name="Richardson P."/>
        </authorList>
    </citation>
    <scope>NUCLEOTIDE SEQUENCE [LARGE SCALE GENOMIC DNA]</scope>
    <source>
        <strain evidence="4 5">HaA2</strain>
    </source>
</reference>
<protein>
    <submittedName>
        <fullName evidence="4">Uncharacterized protein</fullName>
    </submittedName>
</protein>
<keyword evidence="5" id="KW-1185">Reference proteome</keyword>
<feature type="region of interest" description="Disordered" evidence="1">
    <location>
        <begin position="255"/>
        <end position="307"/>
    </location>
</feature>
<dbReference type="KEGG" id="rpb:RPB_2473"/>
<evidence type="ECO:0000256" key="2">
    <source>
        <dbReference type="SAM" id="Phobius"/>
    </source>
</evidence>
<feature type="chain" id="PRO_5004210336" evidence="3">
    <location>
        <begin position="24"/>
        <end position="329"/>
    </location>
</feature>
<dbReference type="Proteomes" id="UP000008809">
    <property type="component" value="Chromosome"/>
</dbReference>
<dbReference type="AlphaFoldDB" id="Q2IX82"/>
<keyword evidence="3" id="KW-0732">Signal</keyword>
<organism evidence="4 5">
    <name type="scientific">Rhodopseudomonas palustris (strain HaA2)</name>
    <dbReference type="NCBI Taxonomy" id="316058"/>
    <lineage>
        <taxon>Bacteria</taxon>
        <taxon>Pseudomonadati</taxon>
        <taxon>Pseudomonadota</taxon>
        <taxon>Alphaproteobacteria</taxon>
        <taxon>Hyphomicrobiales</taxon>
        <taxon>Nitrobacteraceae</taxon>
        <taxon>Rhodopseudomonas</taxon>
    </lineage>
</organism>
<evidence type="ECO:0000256" key="1">
    <source>
        <dbReference type="SAM" id="MobiDB-lite"/>
    </source>
</evidence>
<feature type="compositionally biased region" description="Pro residues" evidence="1">
    <location>
        <begin position="287"/>
        <end position="296"/>
    </location>
</feature>
<dbReference type="STRING" id="316058.RPB_2473"/>
<keyword evidence="2" id="KW-0812">Transmembrane</keyword>
<proteinExistence type="predicted"/>
<dbReference type="HOGENOM" id="CLU_813482_0_0_5"/>
<evidence type="ECO:0000256" key="3">
    <source>
        <dbReference type="SAM" id="SignalP"/>
    </source>
</evidence>
<dbReference type="RefSeq" id="WP_011441363.1">
    <property type="nucleotide sequence ID" value="NC_007778.1"/>
</dbReference>
<evidence type="ECO:0000313" key="4">
    <source>
        <dbReference type="EMBL" id="ABD07178.1"/>
    </source>
</evidence>
<dbReference type="EMBL" id="CP000250">
    <property type="protein sequence ID" value="ABD07178.1"/>
    <property type="molecule type" value="Genomic_DNA"/>
</dbReference>
<feature type="compositionally biased region" description="Basic and acidic residues" evidence="1">
    <location>
        <begin position="255"/>
        <end position="267"/>
    </location>
</feature>
<sequence length="329" mass="33440">MRKLTTNVLCAAGLTLAATGALAAPPGSAAPAGECLSGPKGPAPAGSRWFYRTDHANKRNCWYTRAAGDKSAAPAETAAASPASDDSARAAPASRTETASGDAATVPAAKTIPKPVRTTTVPLHSAIANARAEFDAPPEPAPLREVAAPDQASAFPAPLPAVTDQPPAATQASPIAQRWSDAAVSDAASTAPDAASKLRSAAQTAAAKSTVPAAAFSAGSATMLIAALLAALALAGLIVGGIVKFSRREPMVRRDPNGRPDIWRDVPRPAAAADDVAPGHAELDVDPSPPTQPAEPPAWIRAARQRQAEVQSTNEIEELLARAQKRPAA</sequence>
<feature type="region of interest" description="Disordered" evidence="1">
    <location>
        <begin position="72"/>
        <end position="117"/>
    </location>
</feature>
<feature type="compositionally biased region" description="Low complexity" evidence="1">
    <location>
        <begin position="268"/>
        <end position="278"/>
    </location>
</feature>
<keyword evidence="2" id="KW-1133">Transmembrane helix</keyword>
<gene>
    <name evidence="4" type="ordered locus">RPB_2473</name>
</gene>
<accession>Q2IX82</accession>
<feature type="signal peptide" evidence="3">
    <location>
        <begin position="1"/>
        <end position="23"/>
    </location>
</feature>
<feature type="region of interest" description="Disordered" evidence="1">
    <location>
        <begin position="155"/>
        <end position="177"/>
    </location>
</feature>
<keyword evidence="2" id="KW-0472">Membrane</keyword>
<name>Q2IX82_RHOP2</name>